<evidence type="ECO:0000256" key="3">
    <source>
        <dbReference type="ARBA" id="ARBA00022562"/>
    </source>
</evidence>
<proteinExistence type="inferred from homology"/>
<keyword evidence="8 18" id="KW-1114">Inhibition of host interferon signaling pathway by virus</keyword>
<dbReference type="GO" id="GO:0039502">
    <property type="term" value="P:symbiont-mediated suppression of host type I interferon-mediated signaling pathway"/>
    <property type="evidence" value="ECO:0007669"/>
    <property type="project" value="UniProtKB-UniRule"/>
</dbReference>
<evidence type="ECO:0000256" key="10">
    <source>
        <dbReference type="ARBA" id="ARBA00023015"/>
    </source>
</evidence>
<name>A0A2D2AL69_9PAPI</name>
<evidence type="ECO:0000313" key="21">
    <source>
        <dbReference type="Proteomes" id="UP000290093"/>
    </source>
</evidence>
<gene>
    <name evidence="18 20" type="primary">E7</name>
</gene>
<reference evidence="21" key="1">
    <citation type="submission" date="2017-07" db="EMBL/GenBank/DDBJ databases">
        <title>HPV diversity in WHIM patients.</title>
        <authorList>
            <person name="Pastrana D.V."/>
            <person name="Peretti A."/>
            <person name="Welch N.L."/>
            <person name="Borgogna C."/>
            <person name="Badolato R."/>
            <person name="Gariglio M."/>
            <person name="FitzGerald P.C."/>
            <person name="McIntosh C.E."/>
            <person name="Van Doorslaer K."/>
            <person name="McBride A."/>
            <person name="Bliskovsky V."/>
            <person name="Velez D."/>
            <person name="Cho E."/>
            <person name="Brownell I."/>
            <person name="Liu J.S."/>
            <person name="Gonzalez C.M."/>
            <person name="Maldarelli F."/>
            <person name="Lisco A."/>
            <person name="Androphy E.J."/>
            <person name="Uldrick T.S."/>
            <person name="Yarchoan R."/>
            <person name="Dvoretzky I."/>
            <person name="Holland S.M."/>
            <person name="Freeman A.F."/>
            <person name="Murphy P.M."/>
            <person name="McDermott D.H."/>
            <person name="Buck C.B."/>
        </authorList>
    </citation>
    <scope>NUCLEOTIDE SEQUENCE [LARGE SCALE GENOMIC DNA]</scope>
</reference>
<comment type="subunit">
    <text evidence="18">Homodimer. Homooligomer. Interacts with host RB1; this interaction induces dissociation of RB1-E2F1 complex thereby disrupting RB1 activity. Interacts with host EP300; this interaction represses EP300 transcriptional activity. Interacts with protein E2; this interaction inhibits E7 oncogenic activity. Interacts with host TMEM173/STING; this interaction impairs the ability of TMEM173/STING to sense cytosolic DNA and promote the production of type I interferon (IFN-alpha and IFN-beta).</text>
</comment>
<dbReference type="GO" id="GO:0039645">
    <property type="term" value="P:symbiont-mediated perturbation of host cell cycle G1/S transition checkpoint"/>
    <property type="evidence" value="ECO:0007669"/>
    <property type="project" value="UniProtKB-UniRule"/>
</dbReference>
<evidence type="ECO:0000256" key="11">
    <source>
        <dbReference type="ARBA" id="ARBA00023125"/>
    </source>
</evidence>
<evidence type="ECO:0000256" key="13">
    <source>
        <dbReference type="ARBA" id="ARBA00023163"/>
    </source>
</evidence>
<evidence type="ECO:0000256" key="1">
    <source>
        <dbReference type="ARBA" id="ARBA00022504"/>
    </source>
</evidence>
<dbReference type="InterPro" id="IPR000148">
    <property type="entry name" value="Papilloma_E7"/>
</dbReference>
<keyword evidence="5 18" id="KW-1090">Inhibition of host innate immune response by virus</keyword>
<keyword evidence="3 18" id="KW-1048">Host nucleus</keyword>
<evidence type="ECO:0000256" key="19">
    <source>
        <dbReference type="PIRNR" id="PIRNR003407"/>
    </source>
</evidence>
<evidence type="ECO:0000256" key="8">
    <source>
        <dbReference type="ARBA" id="ARBA00022830"/>
    </source>
</evidence>
<keyword evidence="11 18" id="KW-0238">DNA-binding</keyword>
<organism evidence="20 21">
    <name type="scientific">Gammapapillomavirus 5</name>
    <dbReference type="NCBI Taxonomy" id="333931"/>
    <lineage>
        <taxon>Viruses</taxon>
        <taxon>Monodnaviria</taxon>
        <taxon>Shotokuvirae</taxon>
        <taxon>Cossaviricota</taxon>
        <taxon>Papovaviricetes</taxon>
        <taxon>Zurhausenvirales</taxon>
        <taxon>Papillomaviridae</taxon>
        <taxon>Firstpapillomavirinae</taxon>
        <taxon>Gammapapillomavirus</taxon>
    </lineage>
</organism>
<feature type="short sequence motif" description="Nuclear export signal" evidence="18">
    <location>
        <begin position="66"/>
        <end position="74"/>
    </location>
</feature>
<evidence type="ECO:0000256" key="4">
    <source>
        <dbReference type="ARBA" id="ARBA00022581"/>
    </source>
</evidence>
<dbReference type="SUPFAM" id="SSF161234">
    <property type="entry name" value="E7 C-terminal domain-like"/>
    <property type="match status" value="1"/>
</dbReference>
<comment type="function">
    <text evidence="18">Plays a role in viral genome replication by driving entry of quiescent cells into the cell cycle. Stimulation of progression from G1 to S phase allows the virus to efficiently use the cellular DNA replicating machinery to achieve viral genome replication. E7 protein has both transforming and trans-activating activities. Induces the disassembly of the E2F1 transcription factor from RB1, with subsequent transcriptional activation of E2F1-regulated S-phase genes. Interferes with host histone deacetylation mediated by HDAC1 and HDAC2, leading to transcription activation. Plays also a role in the inhibition of both antiviral and antiproliferative functions of host interferon alpha. Interaction with host TMEM173/STING impairs the ability of TMEM173/STING to sense cytosolic DNA and promote the production of type I interferon (IFN-alpha and IFN-beta).</text>
</comment>
<dbReference type="PIRSF" id="PIRSF003407">
    <property type="entry name" value="Papvi_E7"/>
    <property type="match status" value="1"/>
</dbReference>
<dbReference type="GO" id="GO:0042025">
    <property type="term" value="C:host cell nucleus"/>
    <property type="evidence" value="ECO:0007669"/>
    <property type="project" value="UniProtKB-SubCell"/>
</dbReference>
<keyword evidence="6 18" id="KW-0479">Metal-binding</keyword>
<keyword evidence="12 18" id="KW-0010">Activator</keyword>
<dbReference type="GO" id="GO:0008270">
    <property type="term" value="F:zinc ion binding"/>
    <property type="evidence" value="ECO:0007669"/>
    <property type="project" value="UniProtKB-KW"/>
</dbReference>
<comment type="domain">
    <text evidence="18">The E7 terminal domain is an intrinsically disordered domain, whose flexibility and conformational transitions confer target adaptability to the oncoprotein. It allows adaptation to a variety of protein targets and exposes the PEST degradation sequence that regulates its turnover in the cell.</text>
</comment>
<evidence type="ECO:0000256" key="5">
    <source>
        <dbReference type="ARBA" id="ARBA00022632"/>
    </source>
</evidence>
<keyword evidence="7 18" id="KW-0863">Zinc-finger</keyword>
<sequence>MRGAEPTLGDIELNLHDLVIPANLLSDEVLQDENIEEELYPYHIDTCCAQCQTGVRLTIYAVEFGLRLLESLLLDEKLFLCCPGCARQTRRNGRS</sequence>
<evidence type="ECO:0000313" key="20">
    <source>
        <dbReference type="EMBL" id="ATQ38208.1"/>
    </source>
</evidence>
<dbReference type="GO" id="GO:0030430">
    <property type="term" value="C:host cell cytoplasm"/>
    <property type="evidence" value="ECO:0007669"/>
    <property type="project" value="UniProtKB-SubCell"/>
</dbReference>
<keyword evidence="2 18" id="KW-0244">Early protein</keyword>
<dbReference type="GO" id="GO:0003700">
    <property type="term" value="F:DNA-binding transcription factor activity"/>
    <property type="evidence" value="ECO:0007669"/>
    <property type="project" value="UniProtKB-UniRule"/>
</dbReference>
<evidence type="ECO:0000256" key="18">
    <source>
        <dbReference type="HAMAP-Rule" id="MF_04004"/>
    </source>
</evidence>
<dbReference type="GO" id="GO:0052170">
    <property type="term" value="P:symbiont-mediated suppression of host innate immune response"/>
    <property type="evidence" value="ECO:0007669"/>
    <property type="project" value="UniProtKB-KW"/>
</dbReference>
<keyword evidence="17 18" id="KW-1078">G1/S host cell cycle checkpoint dysregulation by virus</keyword>
<dbReference type="Pfam" id="PF00527">
    <property type="entry name" value="E7"/>
    <property type="match status" value="1"/>
</dbReference>
<keyword evidence="1 18" id="KW-1121">Modulation of host cell cycle by virus</keyword>
<dbReference type="GO" id="GO:0003677">
    <property type="term" value="F:DNA binding"/>
    <property type="evidence" value="ECO:0007669"/>
    <property type="project" value="UniProtKB-UniRule"/>
</dbReference>
<keyword evidence="15" id="KW-0922">Interferon antiviral system evasion</keyword>
<protein>
    <recommendedName>
        <fullName evidence="18 19">Protein E7</fullName>
    </recommendedName>
</protein>
<keyword evidence="14 18" id="KW-1035">Host cytoplasm</keyword>
<comment type="function">
    <text evidence="19">E7 protein has both transforming and trans-activating activities.</text>
</comment>
<comment type="PTM">
    <text evidence="18">Highly phosphorylated.</text>
</comment>
<evidence type="ECO:0000256" key="17">
    <source>
        <dbReference type="ARBA" id="ARBA00023309"/>
    </source>
</evidence>
<comment type="subcellular location">
    <subcellularLocation>
        <location evidence="18">Host cytoplasm</location>
    </subcellularLocation>
    <subcellularLocation>
        <location evidence="18">Host nucleus</location>
    </subcellularLocation>
    <text evidence="18">Predominantly found in the host nucleus.</text>
</comment>
<dbReference type="HAMAP" id="MF_04004">
    <property type="entry name" value="PPV_E7"/>
    <property type="match status" value="1"/>
</dbReference>
<keyword evidence="9 18" id="KW-0862">Zinc</keyword>
<dbReference type="Gene3D" id="3.30.160.330">
    <property type="match status" value="1"/>
</dbReference>
<keyword evidence="13 18" id="KW-0804">Transcription</keyword>
<comment type="similarity">
    <text evidence="18 19">Belongs to the papillomaviridae E7 protein family.</text>
</comment>
<dbReference type="EMBL" id="MF588695">
    <property type="protein sequence ID" value="ATQ38208.1"/>
    <property type="molecule type" value="Genomic_DNA"/>
</dbReference>
<keyword evidence="4 18" id="KW-0945">Host-virus interaction</keyword>
<dbReference type="GO" id="GO:0019904">
    <property type="term" value="F:protein domain specific binding"/>
    <property type="evidence" value="ECO:0007669"/>
    <property type="project" value="UniProtKB-UniRule"/>
</dbReference>
<dbReference type="GO" id="GO:0006351">
    <property type="term" value="P:DNA-templated transcription"/>
    <property type="evidence" value="ECO:0007669"/>
    <property type="project" value="UniProtKB-UniRule"/>
</dbReference>
<evidence type="ECO:0000256" key="16">
    <source>
        <dbReference type="ARBA" id="ARBA00023280"/>
    </source>
</evidence>
<evidence type="ECO:0000256" key="2">
    <source>
        <dbReference type="ARBA" id="ARBA00022518"/>
    </source>
</evidence>
<evidence type="ECO:0000256" key="12">
    <source>
        <dbReference type="ARBA" id="ARBA00023159"/>
    </source>
</evidence>
<evidence type="ECO:0000256" key="15">
    <source>
        <dbReference type="ARBA" id="ARBA00023258"/>
    </source>
</evidence>
<dbReference type="Proteomes" id="UP000290093">
    <property type="component" value="Segment"/>
</dbReference>
<evidence type="ECO:0000256" key="6">
    <source>
        <dbReference type="ARBA" id="ARBA00022723"/>
    </source>
</evidence>
<evidence type="ECO:0000256" key="14">
    <source>
        <dbReference type="ARBA" id="ARBA00023200"/>
    </source>
</evidence>
<comment type="caution">
    <text evidence="18">Lacks conserved residue(s) required for the propagation of feature annotation.</text>
</comment>
<keyword evidence="16 18" id="KW-0899">Viral immunoevasion</keyword>
<accession>A0A2D2AL69</accession>
<keyword evidence="10 18" id="KW-0805">Transcription regulation</keyword>
<evidence type="ECO:0000256" key="9">
    <source>
        <dbReference type="ARBA" id="ARBA00022833"/>
    </source>
</evidence>
<evidence type="ECO:0000256" key="7">
    <source>
        <dbReference type="ARBA" id="ARBA00022771"/>
    </source>
</evidence>